<sequence length="183" mass="20220">MEPRARAGKNVGKANFSYAELKMLLHGHGDVEAPLPETVRVLDEILTDFMQSVAFEAARAAHYSGRQKIKYEDFEFALRRNPAFLGKVQEIFQKQKEITKARKTFTTERDDELFKEMAEEERKGEQQQQQQQHDAGGGRSGGGSGSKGGKSNGKAGGNKVDEEELGEGDDDDDAEADALGKKK</sequence>
<gene>
    <name evidence="1" type="ORF">N3K66_002618</name>
</gene>
<dbReference type="EMBL" id="CM047941">
    <property type="protein sequence ID" value="KAI9903266.1"/>
    <property type="molecule type" value="Genomic_DNA"/>
</dbReference>
<accession>A0ACC0V9X1</accession>
<protein>
    <submittedName>
        <fullName evidence="1">Uncharacterized protein</fullName>
    </submittedName>
</protein>
<dbReference type="Proteomes" id="UP001163324">
    <property type="component" value="Chromosome 2"/>
</dbReference>
<evidence type="ECO:0000313" key="1">
    <source>
        <dbReference type="EMBL" id="KAI9903266.1"/>
    </source>
</evidence>
<comment type="caution">
    <text evidence="1">The sequence shown here is derived from an EMBL/GenBank/DDBJ whole genome shotgun (WGS) entry which is preliminary data.</text>
</comment>
<name>A0ACC0V9X1_9HYPO</name>
<keyword evidence="2" id="KW-1185">Reference proteome</keyword>
<reference evidence="1" key="1">
    <citation type="submission" date="2022-10" db="EMBL/GenBank/DDBJ databases">
        <title>Complete Genome of Trichothecium roseum strain YXFP-22015, a Plant Pathogen Isolated from Citrus.</title>
        <authorList>
            <person name="Wang Y."/>
            <person name="Zhu L."/>
        </authorList>
    </citation>
    <scope>NUCLEOTIDE SEQUENCE</scope>
    <source>
        <strain evidence="1">YXFP-22015</strain>
    </source>
</reference>
<proteinExistence type="predicted"/>
<organism evidence="1 2">
    <name type="scientific">Trichothecium roseum</name>
    <dbReference type="NCBI Taxonomy" id="47278"/>
    <lineage>
        <taxon>Eukaryota</taxon>
        <taxon>Fungi</taxon>
        <taxon>Dikarya</taxon>
        <taxon>Ascomycota</taxon>
        <taxon>Pezizomycotina</taxon>
        <taxon>Sordariomycetes</taxon>
        <taxon>Hypocreomycetidae</taxon>
        <taxon>Hypocreales</taxon>
        <taxon>Hypocreales incertae sedis</taxon>
        <taxon>Trichothecium</taxon>
    </lineage>
</organism>
<evidence type="ECO:0000313" key="2">
    <source>
        <dbReference type="Proteomes" id="UP001163324"/>
    </source>
</evidence>